<evidence type="ECO:0000256" key="1">
    <source>
        <dbReference type="SAM" id="MobiDB-lite"/>
    </source>
</evidence>
<evidence type="ECO:0000313" key="2">
    <source>
        <dbReference type="EMBL" id="KAL3619601.1"/>
    </source>
</evidence>
<evidence type="ECO:0000313" key="4">
    <source>
        <dbReference type="Proteomes" id="UP001632038"/>
    </source>
</evidence>
<proteinExistence type="predicted"/>
<reference evidence="2" key="1">
    <citation type="journal article" date="2024" name="IScience">
        <title>Strigolactones Initiate the Formation of Haustorium-like Structures in Castilleja.</title>
        <authorList>
            <person name="Buerger M."/>
            <person name="Peterson D."/>
            <person name="Chory J."/>
        </authorList>
    </citation>
    <scope>NUCLEOTIDE SEQUENCE</scope>
    <source>
        <strain evidence="2">Tecolote</strain>
        <tissue evidence="2">Flower</tissue>
    </source>
</reference>
<dbReference type="AlphaFoldDB" id="A0ABD3BRH2"/>
<dbReference type="EMBL" id="JAVIJP010000066">
    <property type="protein sequence ID" value="KAL3619604.1"/>
    <property type="molecule type" value="Genomic_DNA"/>
</dbReference>
<protein>
    <submittedName>
        <fullName evidence="2">Uncharacterized protein</fullName>
    </submittedName>
</protein>
<name>A0ABD3BRH2_9LAMI</name>
<sequence length="57" mass="5939">MVLCASNPPADLRSRADQEAVPAARSAPPPGTRTNSPSPTRLSISSPMRGPSSQIRP</sequence>
<reference evidence="2" key="2">
    <citation type="submission" date="2024-11" db="EMBL/GenBank/DDBJ databases">
        <authorList>
            <person name="Burger M."/>
            <person name="Chory J."/>
        </authorList>
    </citation>
    <scope>NUCLEOTIDE SEQUENCE</scope>
    <source>
        <strain evidence="2">Tecolote</strain>
        <tissue evidence="2">Flower</tissue>
    </source>
</reference>
<evidence type="ECO:0000313" key="3">
    <source>
        <dbReference type="EMBL" id="KAL3619604.1"/>
    </source>
</evidence>
<feature type="region of interest" description="Disordered" evidence="1">
    <location>
        <begin position="1"/>
        <end position="57"/>
    </location>
</feature>
<keyword evidence="4" id="KW-1185">Reference proteome</keyword>
<dbReference type="EMBL" id="JAVIJP010000066">
    <property type="protein sequence ID" value="KAL3619601.1"/>
    <property type="molecule type" value="Genomic_DNA"/>
</dbReference>
<organism evidence="2 4">
    <name type="scientific">Castilleja foliolosa</name>
    <dbReference type="NCBI Taxonomy" id="1961234"/>
    <lineage>
        <taxon>Eukaryota</taxon>
        <taxon>Viridiplantae</taxon>
        <taxon>Streptophyta</taxon>
        <taxon>Embryophyta</taxon>
        <taxon>Tracheophyta</taxon>
        <taxon>Spermatophyta</taxon>
        <taxon>Magnoliopsida</taxon>
        <taxon>eudicotyledons</taxon>
        <taxon>Gunneridae</taxon>
        <taxon>Pentapetalae</taxon>
        <taxon>asterids</taxon>
        <taxon>lamiids</taxon>
        <taxon>Lamiales</taxon>
        <taxon>Orobanchaceae</taxon>
        <taxon>Pedicularideae</taxon>
        <taxon>Castillejinae</taxon>
        <taxon>Castilleja</taxon>
    </lineage>
</organism>
<accession>A0ABD3BRH2</accession>
<feature type="compositionally biased region" description="Polar residues" evidence="1">
    <location>
        <begin position="32"/>
        <end position="57"/>
    </location>
</feature>
<comment type="caution">
    <text evidence="2">The sequence shown here is derived from an EMBL/GenBank/DDBJ whole genome shotgun (WGS) entry which is preliminary data.</text>
</comment>
<gene>
    <name evidence="2" type="ORF">CASFOL_034513</name>
    <name evidence="3" type="ORF">CASFOL_034516</name>
</gene>
<dbReference type="Proteomes" id="UP001632038">
    <property type="component" value="Unassembled WGS sequence"/>
</dbReference>